<proteinExistence type="predicted"/>
<dbReference type="Proteomes" id="UP000278627">
    <property type="component" value="Unassembled WGS sequence"/>
</dbReference>
<dbReference type="InterPro" id="IPR001849">
    <property type="entry name" value="PH_domain"/>
</dbReference>
<accession>A0A0N4TVF2</accession>
<keyword evidence="3" id="KW-1185">Reference proteome</keyword>
<dbReference type="Gene3D" id="2.30.29.30">
    <property type="entry name" value="Pleckstrin-homology domain (PH domain)/Phosphotyrosine-binding domain (PTB)"/>
    <property type="match status" value="1"/>
</dbReference>
<sequence length="152" mass="17618">MFFALEECKNLLISYKDEMDFVKKKKPLEQIALDHAACTLGENSETEFIIHIDRRKIEFDAENERSAKKWFNALQHRRENIEMITSVRRKKAQPFEGIHFETTSSESDCDENNCAKENGTKQVTELATMKTKMMSGRSLKLISYVAAHIVKL</sequence>
<gene>
    <name evidence="2" type="ORF">BPAG_LOCUS12780</name>
</gene>
<evidence type="ECO:0000313" key="3">
    <source>
        <dbReference type="Proteomes" id="UP000278627"/>
    </source>
</evidence>
<dbReference type="Pfam" id="PF00169">
    <property type="entry name" value="PH"/>
    <property type="match status" value="1"/>
</dbReference>
<dbReference type="EMBL" id="UZAD01013321">
    <property type="protein sequence ID" value="VDN93966.1"/>
    <property type="molecule type" value="Genomic_DNA"/>
</dbReference>
<evidence type="ECO:0000313" key="4">
    <source>
        <dbReference type="WBParaSite" id="BPAG_0001285201-mRNA-1"/>
    </source>
</evidence>
<feature type="domain" description="PH" evidence="1">
    <location>
        <begin position="1"/>
        <end position="79"/>
    </location>
</feature>
<dbReference type="PROSITE" id="PS50003">
    <property type="entry name" value="PH_DOMAIN"/>
    <property type="match status" value="1"/>
</dbReference>
<evidence type="ECO:0000259" key="1">
    <source>
        <dbReference type="PROSITE" id="PS50003"/>
    </source>
</evidence>
<reference evidence="4" key="1">
    <citation type="submission" date="2017-02" db="UniProtKB">
        <authorList>
            <consortium name="WormBaseParasite"/>
        </authorList>
    </citation>
    <scope>IDENTIFICATION</scope>
</reference>
<dbReference type="WBParaSite" id="BPAG_0001285201-mRNA-1">
    <property type="protein sequence ID" value="BPAG_0001285201-mRNA-1"/>
    <property type="gene ID" value="BPAG_0001285201"/>
</dbReference>
<dbReference type="AlphaFoldDB" id="A0A0N4TVF2"/>
<name>A0A0N4TVF2_BRUPA</name>
<dbReference type="InterPro" id="IPR011993">
    <property type="entry name" value="PH-like_dom_sf"/>
</dbReference>
<dbReference type="SUPFAM" id="SSF50729">
    <property type="entry name" value="PH domain-like"/>
    <property type="match status" value="1"/>
</dbReference>
<dbReference type="STRING" id="6280.A0A0N4TVF2"/>
<evidence type="ECO:0000313" key="2">
    <source>
        <dbReference type="EMBL" id="VDN93966.1"/>
    </source>
</evidence>
<protein>
    <submittedName>
        <fullName evidence="4">PH domain-containing protein</fullName>
    </submittedName>
</protein>
<reference evidence="2 3" key="2">
    <citation type="submission" date="2018-11" db="EMBL/GenBank/DDBJ databases">
        <authorList>
            <consortium name="Pathogen Informatics"/>
        </authorList>
    </citation>
    <scope>NUCLEOTIDE SEQUENCE [LARGE SCALE GENOMIC DNA]</scope>
</reference>
<organism evidence="4">
    <name type="scientific">Brugia pahangi</name>
    <name type="common">Filarial nematode worm</name>
    <dbReference type="NCBI Taxonomy" id="6280"/>
    <lineage>
        <taxon>Eukaryota</taxon>
        <taxon>Metazoa</taxon>
        <taxon>Ecdysozoa</taxon>
        <taxon>Nematoda</taxon>
        <taxon>Chromadorea</taxon>
        <taxon>Rhabditida</taxon>
        <taxon>Spirurina</taxon>
        <taxon>Spiruromorpha</taxon>
        <taxon>Filarioidea</taxon>
        <taxon>Onchocercidae</taxon>
        <taxon>Brugia</taxon>
    </lineage>
</organism>